<evidence type="ECO:0000259" key="8">
    <source>
        <dbReference type="PROSITE" id="PS52019"/>
    </source>
</evidence>
<dbReference type="InterPro" id="IPR016039">
    <property type="entry name" value="Thiolase-like"/>
</dbReference>
<dbReference type="InterPro" id="IPR014031">
    <property type="entry name" value="Ketoacyl_synth_C"/>
</dbReference>
<evidence type="ECO:0000313" key="10">
    <source>
        <dbReference type="Proteomes" id="UP001597322"/>
    </source>
</evidence>
<dbReference type="PROSITE" id="PS52019">
    <property type="entry name" value="PKS_MFAS_DH"/>
    <property type="match status" value="1"/>
</dbReference>
<evidence type="ECO:0000256" key="2">
    <source>
        <dbReference type="ARBA" id="ARBA00022553"/>
    </source>
</evidence>
<comment type="caution">
    <text evidence="9">The sequence shown here is derived from an EMBL/GenBank/DDBJ whole genome shotgun (WGS) entry which is preliminary data.</text>
</comment>
<dbReference type="SUPFAM" id="SSF55048">
    <property type="entry name" value="Probable ACP-binding domain of malonyl-CoA ACP transacylase"/>
    <property type="match status" value="2"/>
</dbReference>
<dbReference type="SUPFAM" id="SSF52151">
    <property type="entry name" value="FabD/lysophospholipase-like"/>
    <property type="match status" value="2"/>
</dbReference>
<dbReference type="InterPro" id="IPR018201">
    <property type="entry name" value="Ketoacyl_synth_AS"/>
</dbReference>
<dbReference type="InterPro" id="IPR014030">
    <property type="entry name" value="Ketoacyl_synth_N"/>
</dbReference>
<evidence type="ECO:0000313" key="9">
    <source>
        <dbReference type="EMBL" id="MFD1745540.1"/>
    </source>
</evidence>
<dbReference type="InterPro" id="IPR032821">
    <property type="entry name" value="PKS_assoc"/>
</dbReference>
<dbReference type="CDD" id="cd00833">
    <property type="entry name" value="PKS"/>
    <property type="match status" value="1"/>
</dbReference>
<dbReference type="Pfam" id="PF08240">
    <property type="entry name" value="ADH_N"/>
    <property type="match status" value="1"/>
</dbReference>
<dbReference type="Proteomes" id="UP001597322">
    <property type="component" value="Unassembled WGS sequence"/>
</dbReference>
<dbReference type="InterPro" id="IPR050091">
    <property type="entry name" value="PKS_NRPS_Biosynth_Enz"/>
</dbReference>
<dbReference type="PROSITE" id="PS01162">
    <property type="entry name" value="QOR_ZETA_CRYSTAL"/>
    <property type="match status" value="1"/>
</dbReference>
<feature type="domain" description="Carrier" evidence="6">
    <location>
        <begin position="2544"/>
        <end position="2622"/>
    </location>
</feature>
<dbReference type="SMART" id="SM00825">
    <property type="entry name" value="PKS_KS"/>
    <property type="match status" value="1"/>
</dbReference>
<dbReference type="Pfam" id="PF08659">
    <property type="entry name" value="KR"/>
    <property type="match status" value="1"/>
</dbReference>
<dbReference type="InterPro" id="IPR057326">
    <property type="entry name" value="KR_dom"/>
</dbReference>
<evidence type="ECO:0000256" key="1">
    <source>
        <dbReference type="ARBA" id="ARBA00022450"/>
    </source>
</evidence>
<dbReference type="SMART" id="SM00823">
    <property type="entry name" value="PKS_PP"/>
    <property type="match status" value="2"/>
</dbReference>
<organism evidence="9 10">
    <name type="scientific">Rhizobium helianthi</name>
    <dbReference type="NCBI Taxonomy" id="1132695"/>
    <lineage>
        <taxon>Bacteria</taxon>
        <taxon>Pseudomonadati</taxon>
        <taxon>Pseudomonadota</taxon>
        <taxon>Alphaproteobacteria</taxon>
        <taxon>Hyphomicrobiales</taxon>
        <taxon>Rhizobiaceae</taxon>
        <taxon>Rhizobium/Agrobacterium group</taxon>
        <taxon>Rhizobium</taxon>
    </lineage>
</organism>
<feature type="domain" description="PKS/mFAS DH" evidence="8">
    <location>
        <begin position="1459"/>
        <end position="1736"/>
    </location>
</feature>
<dbReference type="RefSeq" id="WP_377399394.1">
    <property type="nucleotide sequence ID" value="NZ_JBHUEQ010000015.1"/>
</dbReference>
<dbReference type="InterPro" id="IPR001227">
    <property type="entry name" value="Ac_transferase_dom_sf"/>
</dbReference>
<dbReference type="SMART" id="SM00826">
    <property type="entry name" value="PKS_DH"/>
    <property type="match status" value="1"/>
</dbReference>
<dbReference type="Pfam" id="PF16197">
    <property type="entry name" value="KAsynt_C_assoc"/>
    <property type="match status" value="1"/>
</dbReference>
<dbReference type="Pfam" id="PF22953">
    <property type="entry name" value="SpnB_Rossmann"/>
    <property type="match status" value="1"/>
</dbReference>
<dbReference type="SUPFAM" id="SSF50129">
    <property type="entry name" value="GroES-like"/>
    <property type="match status" value="1"/>
</dbReference>
<dbReference type="InterPro" id="IPR049551">
    <property type="entry name" value="PKS_DH_C"/>
</dbReference>
<dbReference type="SUPFAM" id="SSF47336">
    <property type="entry name" value="ACP-like"/>
    <property type="match status" value="2"/>
</dbReference>
<name>A0ABW4M2L1_9HYPH</name>
<dbReference type="Pfam" id="PF02801">
    <property type="entry name" value="Ketoacyl-synt_C"/>
    <property type="match status" value="1"/>
</dbReference>
<dbReference type="Pfam" id="PF13602">
    <property type="entry name" value="ADH_zinc_N_2"/>
    <property type="match status" value="1"/>
</dbReference>
<dbReference type="PROSITE" id="PS52004">
    <property type="entry name" value="KS3_2"/>
    <property type="match status" value="1"/>
</dbReference>
<dbReference type="EMBL" id="JBHUEQ010000015">
    <property type="protein sequence ID" value="MFD1745540.1"/>
    <property type="molecule type" value="Genomic_DNA"/>
</dbReference>
<dbReference type="Gene3D" id="3.30.70.3290">
    <property type="match status" value="2"/>
</dbReference>
<dbReference type="Gene3D" id="3.10.129.110">
    <property type="entry name" value="Polyketide synthase dehydratase"/>
    <property type="match status" value="1"/>
</dbReference>
<evidence type="ECO:0000256" key="4">
    <source>
        <dbReference type="ARBA" id="ARBA00023268"/>
    </source>
</evidence>
<dbReference type="PROSITE" id="PS00606">
    <property type="entry name" value="KS3_1"/>
    <property type="match status" value="1"/>
</dbReference>
<evidence type="ECO:0000259" key="6">
    <source>
        <dbReference type="PROSITE" id="PS50075"/>
    </source>
</evidence>
<dbReference type="Gene3D" id="3.40.366.10">
    <property type="entry name" value="Malonyl-Coenzyme A Acyl Carrier Protein, domain 2"/>
    <property type="match status" value="2"/>
</dbReference>
<dbReference type="PANTHER" id="PTHR43775:SF51">
    <property type="entry name" value="INACTIVE PHENOLPHTHIOCEROL SYNTHESIS POLYKETIDE SYNTHASE TYPE I PKS1-RELATED"/>
    <property type="match status" value="1"/>
</dbReference>
<dbReference type="InterPro" id="IPR002364">
    <property type="entry name" value="Quin_OxRdtase/zeta-crystal_CS"/>
</dbReference>
<feature type="active site" description="Proton donor; for dehydratase activity" evidence="5">
    <location>
        <position position="1658"/>
    </location>
</feature>
<protein>
    <submittedName>
        <fullName evidence="9">SDR family NAD(P)-dependent oxidoreductase</fullName>
    </submittedName>
</protein>
<sequence>MFKNALPLIISGDSKAALVAAAEHTLATLEATTDEALQAFAINTIRQRHGKHRGAVLAKDRQGFVRGLTALSKGRSPRNVLVGEEGTAQKPVFVFPGLGLTWPGMTGNLLRHLPVYRQHFQHYSDLFNPLLHRNLVDELLTDRAFEDLQSVQPLLFSVPSALANVWRAFGVTERATVGHSVGEIAAAHACGALTGENAANLIDLWMRQLGPIEGQGGMISVSASAERIAPLLEPWKNRLFLGAFNSPDGVTICGEAKAIAEIAPVLEEKGFWTWAIPGGVVAGHTPLVEYLRGPIEAQAPSRPGGRMTSRFYSAVSGKPLSEDDLTAQYWFSTLREPVYFEKAIRALVNDGHRLFIEVTANPVLTPVIQQVLQSMQVTGAAVPTLDSRLDDRDSLIQSFAHAYVNGAAIHWDEALRLVLSDSELAAMGTDLSATSRSATQPQPISALSGEDFVEADALRALSETQQKAFLLDLIARETEAVLGHGYASETDKFLEIGFTSLALVELAEALTAALGIDVSATAVFSHPTPLALAAQLRIELGLAEEVIPASAIRPTGRADDNEPIAIVGMACRYPGGIDTLEALWALLDEGRDAIGDLPKDRDWDGSRLYDPIPGRLGKLYQQQGGFLNNASEFDAGFFGIAPREALSMEPQQRLMLEISWEALERAGIDPATLHGSNAGVFVGIMPQEYGPPIEQATEDMSGYRYMGTAACVASGRLAYVLGLMGPTLSVDTACSSSLTAIHLACDALRNNDCPIALAGGTTVMSTPGVLIDFSRLQALAPDGRCKAFSSSADGVGLAEGAGVLVLQRLSTALAEGREILAIIAGSAVNQDGASNGLSAPNGAAQQRVIRHALARAGWSAQDVDALDAHGTGTRLGDPIEADAIIATYGQGREQAQPLLLGSIKSNLGHTQAAAGVASVIKMTLAMQHGRLPRSLHIDRPSDAIDWSRGAVKLLEQPQSWQAGQSRPRRAAISSFGVSGTNGHLLLEEAPVLKGGVSPKTPIPHDLLLPLSAKTPTALREQAGRLHDRIHKDETLDLVDAGFTLATGRSRFAVRGAVWGSGRSEIAEALKAIAEGVDHPSAVHNTPAPSKLVFVFPGQGAQWPRMGMELYETQPAFRAALDEVDGALLPHTGWSVLAALRGDAGAPSPLRVDVVQPALFAVSVALARLWQSLGIVPDAIVGHSFGEIAGAHIAGALTLADAARLAALRAKTLAEAPVAGTMATIGLSEQRTRTLIEKSGRSINPAVFNSPSSTVVSGSAEDMAVLLQLCEAEGIYAKRIAVDVLAHSPELRVLCPTLNQRLGEIVPQRAKLHLYSTVDGHAGKKPLSGEELDLTYWGDNLCNPVRFVDTISHLAAEGNVTFLECSPQPILLPAIEETADLAPTRIIAIGTLKRTLSAKAAISEAAGRLFAAGHEPDWHAFFPDAKLACLPTYPFERSRYWLPAQATQDVAAAGQRVVKHALLSAIIDLPNQEGVVLTGRVGLKSQPWMADHGAGGVVLVPASAYVDMVLEAAAKLGASAIEELVLQAPMVLEETGMLDIQLRVDARTEDGFWPVSLYSRKSVEEDNQPPADWELNATGSLASAADKLDILDEAWPSVGAREEDLVAFRERLALAGYDYGPAFRGLTRLWRAGQELFAEVELPEGLKPGGHFLHPALLDAALQPIALPWQADSADALRLPFSLSGVTCTGDAVTRLRVRLTMADTESIRVRAFDEKGAPVIAIDKLTLRPANREALRGKAKARPDRDLLELIWSPLPAAAKPAAEIASLEKLVLLQPADALLASLPGFAACAGIEELDETQTPPSTIVWTLPQMEAADLPLRTRSLNETVLSQLQQFSQSTALANSVLVILTQRAVTTSLHEVPDPAHASAWSLIHSAQNEMPDRFILIDVDQLADLGDSLKAALGTGRPQVAIRGKMLFTPSLTRIDAMPLLSVPVDEASWRLDLVHGEGIEALDVVSNDRGRAPLAHGQIRVEVRAAGLNFYDTASAMGLVAKRHDFGAEAAGIVVEAGPGVDRFAPGDRVVVMAEGCFSAEVVADTRMASHFPAHWSFAQAASVPIAFVTSYYALVEMAKIKPGERVLIHAGAGGVGQSAIQLARYLGAEIFVTASPKKWPVLRALGIPQDHIANSRNLDFAEQFRRVSGGAGMDVVINSLAGKFIDKTMEIMAVGGRFVEIGKTDVRNPEQVRERHPQIAYHYLDWGVTSGFEKTGQIFNALMRLFAQGALQPLPLTAVAIQQAQDALRMMQQARHTGKIVLTMPQQLNPEGTVLITGGTGTLGALLAEHLVTAHGVKRLLLVSRSGAASPDAESVRSLLQAHGAEVDIKACDTADPTALKSLLDAIPAQHPLTGIFHTAGVLADATIANLTAEQIGKVFAPKVDAAWHLHDLTKHMDLAVFALYSSINGVLGNAGQGNYAAANTFLDSLAIIRRRLGLPATSLGWGWWRPVTNLSRAFSAADTARIARVGFAPITVEHGNALLDAAINSPFPALAASPFNQQTLDENRDIGVLHPLLMGLVGANSLRRGRSAADKAADLMRELKTLASPARLKKVEALITQQTLATLGLGEGAKLKAEDSFKDIGIDSLMALSLRNQVNMAFGLRLPATLIYDFPAPRILAEHLVERLFPDTQADEEAQEQAPSESEEAEIRSRISSIPLSRLRGLGLLETLLQLASGQEGPHFEKEPQTLDKIQSASVDELLKLATSKQVEELL</sequence>
<dbReference type="InterPro" id="IPR020807">
    <property type="entry name" value="PKS_DH"/>
</dbReference>
<keyword evidence="10" id="KW-1185">Reference proteome</keyword>
<dbReference type="Gene3D" id="3.40.47.10">
    <property type="match status" value="1"/>
</dbReference>
<dbReference type="InterPro" id="IPR055123">
    <property type="entry name" value="SpnB-like_Rossmann"/>
</dbReference>
<dbReference type="Pfam" id="PF00109">
    <property type="entry name" value="ketoacyl-synt"/>
    <property type="match status" value="1"/>
</dbReference>
<dbReference type="Gene3D" id="3.90.180.10">
    <property type="entry name" value="Medium-chain alcohol dehydrogenases, catalytic domain"/>
    <property type="match status" value="1"/>
</dbReference>
<dbReference type="SMART" id="SM00822">
    <property type="entry name" value="PKS_KR"/>
    <property type="match status" value="1"/>
</dbReference>
<dbReference type="SMART" id="SM01294">
    <property type="entry name" value="PKS_PP_betabranch"/>
    <property type="match status" value="1"/>
</dbReference>
<dbReference type="SMART" id="SM00829">
    <property type="entry name" value="PKS_ER"/>
    <property type="match status" value="1"/>
</dbReference>
<dbReference type="SUPFAM" id="SSF51735">
    <property type="entry name" value="NAD(P)-binding Rossmann-fold domains"/>
    <property type="match status" value="3"/>
</dbReference>
<evidence type="ECO:0000259" key="7">
    <source>
        <dbReference type="PROSITE" id="PS52004"/>
    </source>
</evidence>
<dbReference type="PROSITE" id="PS50075">
    <property type="entry name" value="CARRIER"/>
    <property type="match status" value="2"/>
</dbReference>
<proteinExistence type="predicted"/>
<evidence type="ECO:0000256" key="5">
    <source>
        <dbReference type="PROSITE-ProRule" id="PRU01363"/>
    </source>
</evidence>
<dbReference type="Pfam" id="PF00550">
    <property type="entry name" value="PP-binding"/>
    <property type="match status" value="2"/>
</dbReference>
<dbReference type="Pfam" id="PF21089">
    <property type="entry name" value="PKS_DH_N"/>
    <property type="match status" value="1"/>
</dbReference>
<dbReference type="InterPro" id="IPR020841">
    <property type="entry name" value="PKS_Beta-ketoAc_synthase_dom"/>
</dbReference>
<dbReference type="InterPro" id="IPR011032">
    <property type="entry name" value="GroES-like_sf"/>
</dbReference>
<dbReference type="Pfam" id="PF00698">
    <property type="entry name" value="Acyl_transf_1"/>
    <property type="match status" value="2"/>
</dbReference>
<dbReference type="InterPro" id="IPR013154">
    <property type="entry name" value="ADH-like_N"/>
</dbReference>
<feature type="region of interest" description="N-terminal hotdog fold" evidence="5">
    <location>
        <begin position="1459"/>
        <end position="1587"/>
    </location>
</feature>
<feature type="region of interest" description="C-terminal hotdog fold" evidence="5">
    <location>
        <begin position="1599"/>
        <end position="1736"/>
    </location>
</feature>
<dbReference type="InterPro" id="IPR016035">
    <property type="entry name" value="Acyl_Trfase/lysoPLipase"/>
</dbReference>
<feature type="domain" description="Ketosynthase family 3 (KS3)" evidence="7">
    <location>
        <begin position="561"/>
        <end position="988"/>
    </location>
</feature>
<dbReference type="Pfam" id="PF14765">
    <property type="entry name" value="PS-DH"/>
    <property type="match status" value="1"/>
</dbReference>
<dbReference type="SMART" id="SM00827">
    <property type="entry name" value="PKS_AT"/>
    <property type="match status" value="2"/>
</dbReference>
<dbReference type="InterPro" id="IPR036736">
    <property type="entry name" value="ACP-like_sf"/>
</dbReference>
<gene>
    <name evidence="9" type="ORF">ACFSE1_08725</name>
</gene>
<keyword evidence="1" id="KW-0596">Phosphopantetheine</keyword>
<accession>A0ABW4M2L1</accession>
<dbReference type="SUPFAM" id="SSF53901">
    <property type="entry name" value="Thiolase-like"/>
    <property type="match status" value="1"/>
</dbReference>
<dbReference type="InterPro" id="IPR016036">
    <property type="entry name" value="Malonyl_transacylase_ACP-bd"/>
</dbReference>
<feature type="domain" description="Carrier" evidence="6">
    <location>
        <begin position="465"/>
        <end position="540"/>
    </location>
</feature>
<dbReference type="InterPro" id="IPR042104">
    <property type="entry name" value="PKS_dehydratase_sf"/>
</dbReference>
<dbReference type="Gene3D" id="3.40.50.11460">
    <property type="match status" value="1"/>
</dbReference>
<dbReference type="InterPro" id="IPR049900">
    <property type="entry name" value="PKS_mFAS_DH"/>
</dbReference>
<dbReference type="InterPro" id="IPR049552">
    <property type="entry name" value="PKS_DH_N"/>
</dbReference>
<keyword evidence="2" id="KW-0597">Phosphoprotein</keyword>
<dbReference type="CDD" id="cd08956">
    <property type="entry name" value="KR_3_FAS_SDR_x"/>
    <property type="match status" value="1"/>
</dbReference>
<keyword evidence="4" id="KW-0511">Multifunctional enzyme</keyword>
<dbReference type="Gene3D" id="3.40.50.720">
    <property type="entry name" value="NAD(P)-binding Rossmann-like Domain"/>
    <property type="match status" value="1"/>
</dbReference>
<keyword evidence="3" id="KW-0808">Transferase</keyword>
<dbReference type="CDD" id="cd05195">
    <property type="entry name" value="enoyl_red"/>
    <property type="match status" value="1"/>
</dbReference>
<evidence type="ECO:0000256" key="3">
    <source>
        <dbReference type="ARBA" id="ARBA00022679"/>
    </source>
</evidence>
<dbReference type="InterPro" id="IPR013968">
    <property type="entry name" value="PKS_KR"/>
</dbReference>
<dbReference type="InterPro" id="IPR014043">
    <property type="entry name" value="Acyl_transferase_dom"/>
</dbReference>
<dbReference type="Gene3D" id="1.10.1200.10">
    <property type="entry name" value="ACP-like"/>
    <property type="match status" value="2"/>
</dbReference>
<dbReference type="InterPro" id="IPR020806">
    <property type="entry name" value="PKS_PP-bd"/>
</dbReference>
<feature type="active site" description="Proton acceptor; for dehydratase activity" evidence="5">
    <location>
        <position position="1491"/>
    </location>
</feature>
<reference evidence="10" key="1">
    <citation type="journal article" date="2019" name="Int. J. Syst. Evol. Microbiol.">
        <title>The Global Catalogue of Microorganisms (GCM) 10K type strain sequencing project: providing services to taxonomists for standard genome sequencing and annotation.</title>
        <authorList>
            <consortium name="The Broad Institute Genomics Platform"/>
            <consortium name="The Broad Institute Genome Sequencing Center for Infectious Disease"/>
            <person name="Wu L."/>
            <person name="Ma J."/>
        </authorList>
    </citation>
    <scope>NUCLEOTIDE SEQUENCE [LARGE SCALE GENOMIC DNA]</scope>
    <source>
        <strain evidence="10">CG52</strain>
    </source>
</reference>
<dbReference type="InterPro" id="IPR020843">
    <property type="entry name" value="ER"/>
</dbReference>
<dbReference type="PANTHER" id="PTHR43775">
    <property type="entry name" value="FATTY ACID SYNTHASE"/>
    <property type="match status" value="1"/>
</dbReference>
<dbReference type="InterPro" id="IPR036291">
    <property type="entry name" value="NAD(P)-bd_dom_sf"/>
</dbReference>
<dbReference type="InterPro" id="IPR009081">
    <property type="entry name" value="PP-bd_ACP"/>
</dbReference>